<dbReference type="InterPro" id="IPR036888">
    <property type="entry name" value="DNA_integrity_DisA_N_sf"/>
</dbReference>
<evidence type="ECO:0000313" key="14">
    <source>
        <dbReference type="Proteomes" id="UP000310636"/>
    </source>
</evidence>
<comment type="caution">
    <text evidence="13">The sequence shown here is derived from an EMBL/GenBank/DDBJ whole genome shotgun (WGS) entry which is preliminary data.</text>
</comment>
<keyword evidence="8" id="KW-0460">Magnesium</keyword>
<dbReference type="HAMAP" id="MF_01438">
    <property type="entry name" value="DisA"/>
    <property type="match status" value="1"/>
</dbReference>
<comment type="catalytic activity">
    <reaction evidence="1">
        <text>2 ATP = 3',3'-c-di-AMP + 2 diphosphate</text>
        <dbReference type="Rhea" id="RHEA:35655"/>
        <dbReference type="ChEBI" id="CHEBI:30616"/>
        <dbReference type="ChEBI" id="CHEBI:33019"/>
        <dbReference type="ChEBI" id="CHEBI:71500"/>
        <dbReference type="EC" id="2.7.7.85"/>
    </reaction>
</comment>
<dbReference type="Pfam" id="PF02457">
    <property type="entry name" value="DAC"/>
    <property type="match status" value="1"/>
</dbReference>
<dbReference type="Gene3D" id="1.10.150.20">
    <property type="entry name" value="5' to 3' exonuclease, C-terminal subdomain"/>
    <property type="match status" value="1"/>
</dbReference>
<proteinExistence type="inferred from homology"/>
<dbReference type="AlphaFoldDB" id="A0A4S4BVD4"/>
<comment type="cofactor">
    <cofactor evidence="2">
        <name>Mg(2+)</name>
        <dbReference type="ChEBI" id="CHEBI:18420"/>
    </cofactor>
</comment>
<keyword evidence="9" id="KW-0238">DNA-binding</keyword>
<dbReference type="GO" id="GO:0004016">
    <property type="term" value="F:adenylate cyclase activity"/>
    <property type="evidence" value="ECO:0007669"/>
    <property type="project" value="TreeGrafter"/>
</dbReference>
<reference evidence="13 14" key="1">
    <citation type="submission" date="2019-04" db="EMBL/GenBank/DDBJ databases">
        <title>Cohnella sp. nov. isolated from preserved vegetables.</title>
        <authorList>
            <person name="Lin S.-Y."/>
            <person name="Hung M.-H."/>
            <person name="Young C.-C."/>
        </authorList>
    </citation>
    <scope>NUCLEOTIDE SEQUENCE [LARGE SCALE GENOMIC DNA]</scope>
    <source>
        <strain evidence="13 14">CC-MHH1044</strain>
    </source>
</reference>
<accession>A0A4S4BVD4</accession>
<dbReference type="FunFam" id="3.40.1700.10:FF:000001">
    <property type="entry name" value="DNA integrity scanning protein DisA"/>
    <property type="match status" value="1"/>
</dbReference>
<evidence type="ECO:0000256" key="8">
    <source>
        <dbReference type="ARBA" id="ARBA00022842"/>
    </source>
</evidence>
<dbReference type="SUPFAM" id="SSF143597">
    <property type="entry name" value="YojJ-like"/>
    <property type="match status" value="1"/>
</dbReference>
<keyword evidence="3" id="KW-0808">Transferase</keyword>
<name>A0A4S4BVD4_9BACL</name>
<evidence type="ECO:0000256" key="1">
    <source>
        <dbReference type="ARBA" id="ARBA00000877"/>
    </source>
</evidence>
<keyword evidence="14" id="KW-1185">Reference proteome</keyword>
<evidence type="ECO:0000256" key="10">
    <source>
        <dbReference type="ARBA" id="ARBA00023204"/>
    </source>
</evidence>
<evidence type="ECO:0000256" key="5">
    <source>
        <dbReference type="ARBA" id="ARBA00022741"/>
    </source>
</evidence>
<dbReference type="PANTHER" id="PTHR34185">
    <property type="entry name" value="DIADENYLATE CYCLASE"/>
    <property type="match status" value="1"/>
</dbReference>
<keyword evidence="4" id="KW-0548">Nucleotidyltransferase</keyword>
<keyword evidence="7" id="KW-0067">ATP-binding</keyword>
<protein>
    <recommendedName>
        <fullName evidence="11">diadenylate cyclase</fullName>
        <ecNumber evidence="11">2.7.7.85</ecNumber>
    </recommendedName>
</protein>
<keyword evidence="10" id="KW-0234">DNA repair</keyword>
<evidence type="ECO:0000256" key="11">
    <source>
        <dbReference type="ARBA" id="ARBA00066492"/>
    </source>
</evidence>
<dbReference type="Proteomes" id="UP000310636">
    <property type="component" value="Unassembled WGS sequence"/>
</dbReference>
<keyword evidence="5" id="KW-0547">Nucleotide-binding</keyword>
<dbReference type="InterPro" id="IPR038331">
    <property type="entry name" value="DisA_sf"/>
</dbReference>
<evidence type="ECO:0000256" key="9">
    <source>
        <dbReference type="ARBA" id="ARBA00023125"/>
    </source>
</evidence>
<evidence type="ECO:0000313" key="13">
    <source>
        <dbReference type="EMBL" id="THF79064.1"/>
    </source>
</evidence>
<dbReference type="InterPro" id="IPR010994">
    <property type="entry name" value="RuvA_2-like"/>
</dbReference>
<evidence type="ECO:0000256" key="7">
    <source>
        <dbReference type="ARBA" id="ARBA00022840"/>
    </source>
</evidence>
<dbReference type="InterPro" id="IPR023763">
    <property type="entry name" value="DNA_integrity_scanning_protein"/>
</dbReference>
<dbReference type="RefSeq" id="WP_136370171.1">
    <property type="nucleotide sequence ID" value="NZ_SSOB01000014.1"/>
</dbReference>
<feature type="domain" description="DAC" evidence="12">
    <location>
        <begin position="9"/>
        <end position="147"/>
    </location>
</feature>
<organism evidence="13 14">
    <name type="scientific">Cohnella fermenti</name>
    <dbReference type="NCBI Taxonomy" id="2565925"/>
    <lineage>
        <taxon>Bacteria</taxon>
        <taxon>Bacillati</taxon>
        <taxon>Bacillota</taxon>
        <taxon>Bacilli</taxon>
        <taxon>Bacillales</taxon>
        <taxon>Paenibacillaceae</taxon>
        <taxon>Cohnella</taxon>
    </lineage>
</organism>
<dbReference type="EMBL" id="SSOB01000014">
    <property type="protein sequence ID" value="THF79064.1"/>
    <property type="molecule type" value="Genomic_DNA"/>
</dbReference>
<dbReference type="PANTHER" id="PTHR34185:SF3">
    <property type="entry name" value="DNA INTEGRITY SCANNING PROTEIN DISA"/>
    <property type="match status" value="1"/>
</dbReference>
<dbReference type="Gene3D" id="1.20.1260.110">
    <property type="entry name" value="DNA integrity scanning linker region"/>
    <property type="match status" value="1"/>
</dbReference>
<sequence>MRETKDREHQTMNQLLQMVAPGTPFRDGLENVLRAKTGALIVVGCSSEIMEVVDGGFSINCDFSPNYLYELAKMDGAIILSEDAKRILYANTQLIPDSSISSIETGIRHRTAERVAKQTGKLVVSISQRRNIITLYQGSLRYSLKETGAILTKANQAIQTLERYRTVYNQALTNLSALEFEELVTMHEVAYVMQRSEMVLRFKMEISRYVLELGNEGRLIQMQMVELVGSAEEESRLMLKDYARDSSDEKIREIQATLRKLSSEELLDANGLIRLLGYTSLSTIAEDGFHPHGYRLLSKIPRLPSVIIHNLVGRFGSFPRMMAASIEELDEVDGIGEVRARSIKEGLKRIQDQVFIDRQI</sequence>
<evidence type="ECO:0000259" key="12">
    <source>
        <dbReference type="PROSITE" id="PS51794"/>
    </source>
</evidence>
<dbReference type="OrthoDB" id="41841at2"/>
<dbReference type="GO" id="GO:0106408">
    <property type="term" value="F:diadenylate cyclase activity"/>
    <property type="evidence" value="ECO:0007669"/>
    <property type="project" value="UniProtKB-EC"/>
</dbReference>
<dbReference type="Pfam" id="PF10635">
    <property type="entry name" value="DisA-linker"/>
    <property type="match status" value="1"/>
</dbReference>
<gene>
    <name evidence="13" type="primary">disA</name>
    <name evidence="13" type="ORF">E6C55_12665</name>
</gene>
<dbReference type="NCBIfam" id="NF010009">
    <property type="entry name" value="PRK13482.1"/>
    <property type="match status" value="1"/>
</dbReference>
<dbReference type="GO" id="GO:0003677">
    <property type="term" value="F:DNA binding"/>
    <property type="evidence" value="ECO:0007669"/>
    <property type="project" value="UniProtKB-KW"/>
</dbReference>
<dbReference type="InterPro" id="IPR018906">
    <property type="entry name" value="DNA_integrity_scan_DisA_link"/>
</dbReference>
<dbReference type="InterPro" id="IPR003390">
    <property type="entry name" value="DNA_integrity_scan_DisA_N"/>
</dbReference>
<evidence type="ECO:0000256" key="6">
    <source>
        <dbReference type="ARBA" id="ARBA00022763"/>
    </source>
</evidence>
<dbReference type="PROSITE" id="PS51794">
    <property type="entry name" value="DAC"/>
    <property type="match status" value="1"/>
</dbReference>
<evidence type="ECO:0000256" key="2">
    <source>
        <dbReference type="ARBA" id="ARBA00001946"/>
    </source>
</evidence>
<evidence type="ECO:0000256" key="4">
    <source>
        <dbReference type="ARBA" id="ARBA00022695"/>
    </source>
</evidence>
<dbReference type="GO" id="GO:0006281">
    <property type="term" value="P:DNA repair"/>
    <property type="evidence" value="ECO:0007669"/>
    <property type="project" value="UniProtKB-KW"/>
</dbReference>
<dbReference type="Gene3D" id="3.40.1700.10">
    <property type="entry name" value="DNA integrity scanning protein, DisA, N-terminal domain"/>
    <property type="match status" value="1"/>
</dbReference>
<dbReference type="SUPFAM" id="SSF47781">
    <property type="entry name" value="RuvA domain 2-like"/>
    <property type="match status" value="1"/>
</dbReference>
<dbReference type="GO" id="GO:0005524">
    <property type="term" value="F:ATP binding"/>
    <property type="evidence" value="ECO:0007669"/>
    <property type="project" value="UniProtKB-KW"/>
</dbReference>
<dbReference type="InterPro" id="IPR050338">
    <property type="entry name" value="DisA"/>
</dbReference>
<evidence type="ECO:0000256" key="3">
    <source>
        <dbReference type="ARBA" id="ARBA00022679"/>
    </source>
</evidence>
<dbReference type="EC" id="2.7.7.85" evidence="11"/>
<keyword evidence="6" id="KW-0227">DNA damage</keyword>